<proteinExistence type="predicted"/>
<evidence type="ECO:0000313" key="3">
    <source>
        <dbReference type="Proteomes" id="UP000054282"/>
    </source>
</evidence>
<feature type="non-terminal residue" evidence="2">
    <location>
        <position position="134"/>
    </location>
</feature>
<name>A0A0L7MA07_PLAF4</name>
<sequence length="134" mass="15586">MTYHIVIIIMMMLHADNNTAPTNNIINHYNDDNFTHDINVLNNNEEKISMKEGKLDDDFELIDTTRNIKHLNSYNISNNENDDKDNILDNENREGLYLCEVMTNSNELKRINDNYFKYHSNLASNLLRTSSSGS</sequence>
<dbReference type="EMBL" id="GG702975">
    <property type="protein sequence ID" value="KOB89692.1"/>
    <property type="molecule type" value="Genomic_DNA"/>
</dbReference>
<organism evidence="2 3">
    <name type="scientific">Plasmodium falciparum (isolate Dd2)</name>
    <dbReference type="NCBI Taxonomy" id="57267"/>
    <lineage>
        <taxon>Eukaryota</taxon>
        <taxon>Sar</taxon>
        <taxon>Alveolata</taxon>
        <taxon>Apicomplexa</taxon>
        <taxon>Aconoidasida</taxon>
        <taxon>Haemosporida</taxon>
        <taxon>Plasmodiidae</taxon>
        <taxon>Plasmodium</taxon>
        <taxon>Plasmodium (Laverania)</taxon>
    </lineage>
</organism>
<feature type="chain" id="PRO_5012204264" evidence="1">
    <location>
        <begin position="16"/>
        <end position="134"/>
    </location>
</feature>
<reference evidence="3" key="1">
    <citation type="submission" date="2006-09" db="EMBL/GenBank/DDBJ databases">
        <title>Annotation of Plasmodium falciparum Dd2.</title>
        <authorList>
            <consortium name="The Broad Institute Genome Sequencing Platform"/>
            <person name="Volkman S.K."/>
            <person name="Neafsey D.E."/>
            <person name="Dash A.P."/>
            <person name="Chitnis C.E."/>
            <person name="Hartl D.L."/>
            <person name="Young S.K."/>
            <person name="Zeng Q."/>
            <person name="Koehrsen M."/>
            <person name="Alvarado L."/>
            <person name="Berlin A."/>
            <person name="Borenstein D."/>
            <person name="Chapman S.B."/>
            <person name="Chen Z."/>
            <person name="Engels R."/>
            <person name="Freedman E."/>
            <person name="Gellesch M."/>
            <person name="Goldberg J."/>
            <person name="Griggs A."/>
            <person name="Gujja S."/>
            <person name="Heilman E.R."/>
            <person name="Heiman D.I."/>
            <person name="Howarth C."/>
            <person name="Jen D."/>
            <person name="Larson L."/>
            <person name="Mehta T."/>
            <person name="Neiman D."/>
            <person name="Park D."/>
            <person name="Pearson M."/>
            <person name="Roberts A."/>
            <person name="Saif S."/>
            <person name="Shea T."/>
            <person name="Shenoy N."/>
            <person name="Sisk P."/>
            <person name="Stolte C."/>
            <person name="Sykes S."/>
            <person name="Walk T."/>
            <person name="White J."/>
            <person name="Yandava C."/>
            <person name="Haas B."/>
            <person name="Henn M.R."/>
            <person name="Nusbaum C."/>
            <person name="Birren B."/>
        </authorList>
    </citation>
    <scope>NUCLEOTIDE SEQUENCE [LARGE SCALE GENOMIC DNA]</scope>
</reference>
<reference evidence="3" key="2">
    <citation type="submission" date="2006-09" db="EMBL/GenBank/DDBJ databases">
        <title>The genome sequence of Plasmodium falciparum Dd2.</title>
        <authorList>
            <consortium name="The Broad Institute Genome Sequencing Platform"/>
            <person name="Birren B."/>
            <person name="Lander E."/>
            <person name="Galagan J."/>
            <person name="Nusbaum C."/>
            <person name="Devon K."/>
            <person name="Henn M."/>
            <person name="Jaffe D."/>
            <person name="Butler J."/>
            <person name="Alvarez P."/>
            <person name="Gnerre S."/>
            <person name="Grabherr M."/>
            <person name="Kleber M."/>
            <person name="Mauceli E."/>
            <person name="Brockman W."/>
            <person name="MacCallum I.A."/>
            <person name="Rounsley S."/>
            <person name="Young S."/>
            <person name="LaButti K."/>
            <person name="Pushparaj V."/>
            <person name="DeCaprio D."/>
            <person name="Crawford M."/>
            <person name="Koehrsen M."/>
            <person name="Engels R."/>
            <person name="Montgomery P."/>
            <person name="Pearson M."/>
            <person name="Howarth C."/>
            <person name="Larson L."/>
            <person name="Luoma S."/>
            <person name="White J."/>
            <person name="Kodira C."/>
            <person name="Zeng Q."/>
            <person name="O'Leary S."/>
            <person name="Yandava C."/>
            <person name="Alvarado L."/>
            <person name="Wirth D."/>
            <person name="Volkman S."/>
            <person name="Hartl D."/>
        </authorList>
    </citation>
    <scope>NUCLEOTIDE SEQUENCE [LARGE SCALE GENOMIC DNA]</scope>
</reference>
<dbReference type="KEGG" id="pfd:PFDG_05245"/>
<accession>A0A0L7MA07</accession>
<dbReference type="AlphaFoldDB" id="A0A0L7MA07"/>
<gene>
    <name evidence="2" type="ORF">PFDG_05245</name>
</gene>
<feature type="signal peptide" evidence="1">
    <location>
        <begin position="1"/>
        <end position="15"/>
    </location>
</feature>
<protein>
    <submittedName>
        <fullName evidence="2">Uncharacterized protein</fullName>
    </submittedName>
</protein>
<dbReference type="Proteomes" id="UP000054282">
    <property type="component" value="Unassembled WGS sequence"/>
</dbReference>
<evidence type="ECO:0000256" key="1">
    <source>
        <dbReference type="SAM" id="SignalP"/>
    </source>
</evidence>
<evidence type="ECO:0000313" key="2">
    <source>
        <dbReference type="EMBL" id="KOB89692.1"/>
    </source>
</evidence>
<keyword evidence="1" id="KW-0732">Signal</keyword>